<evidence type="ECO:0000256" key="6">
    <source>
        <dbReference type="SAM" id="MobiDB-lite"/>
    </source>
</evidence>
<reference evidence="8" key="1">
    <citation type="submission" date="2019-06" db="EMBL/GenBank/DDBJ databases">
        <authorList>
            <person name="Zheng W."/>
        </authorList>
    </citation>
    <scope>NUCLEOTIDE SEQUENCE</scope>
    <source>
        <strain evidence="8">QDHG01</strain>
    </source>
</reference>
<dbReference type="PANTHER" id="PTHR11945">
    <property type="entry name" value="MADS BOX PROTEIN"/>
    <property type="match status" value="1"/>
</dbReference>
<evidence type="ECO:0000313" key="8">
    <source>
        <dbReference type="EMBL" id="TNV82598.1"/>
    </source>
</evidence>
<gene>
    <name evidence="8" type="ORF">FGO68_gene15778</name>
</gene>
<dbReference type="OrthoDB" id="1898716at2759"/>
<accession>A0A8J8NW19</accession>
<feature type="compositionally biased region" description="Polar residues" evidence="6">
    <location>
        <begin position="287"/>
        <end position="298"/>
    </location>
</feature>
<evidence type="ECO:0000256" key="3">
    <source>
        <dbReference type="ARBA" id="ARBA00023125"/>
    </source>
</evidence>
<feature type="region of interest" description="Disordered" evidence="6">
    <location>
        <begin position="164"/>
        <end position="249"/>
    </location>
</feature>
<comment type="caution">
    <text evidence="8">The sequence shown here is derived from an EMBL/GenBank/DDBJ whole genome shotgun (WGS) entry which is preliminary data.</text>
</comment>
<dbReference type="SMART" id="SM00432">
    <property type="entry name" value="MADS"/>
    <property type="match status" value="1"/>
</dbReference>
<dbReference type="AlphaFoldDB" id="A0A8J8NW19"/>
<feature type="domain" description="MADS-box" evidence="7">
    <location>
        <begin position="44"/>
        <end position="87"/>
    </location>
</feature>
<dbReference type="Pfam" id="PF00319">
    <property type="entry name" value="SRF-TF"/>
    <property type="match status" value="1"/>
</dbReference>
<dbReference type="InterPro" id="IPR002100">
    <property type="entry name" value="TF_MADSbox"/>
</dbReference>
<name>A0A8J8NW19_HALGN</name>
<evidence type="ECO:0000256" key="4">
    <source>
        <dbReference type="ARBA" id="ARBA00023163"/>
    </source>
</evidence>
<evidence type="ECO:0000256" key="5">
    <source>
        <dbReference type="ARBA" id="ARBA00023242"/>
    </source>
</evidence>
<dbReference type="GO" id="GO:0046983">
    <property type="term" value="F:protein dimerization activity"/>
    <property type="evidence" value="ECO:0007669"/>
    <property type="project" value="InterPro"/>
</dbReference>
<organism evidence="8 9">
    <name type="scientific">Halteria grandinella</name>
    <dbReference type="NCBI Taxonomy" id="5974"/>
    <lineage>
        <taxon>Eukaryota</taxon>
        <taxon>Sar</taxon>
        <taxon>Alveolata</taxon>
        <taxon>Ciliophora</taxon>
        <taxon>Intramacronucleata</taxon>
        <taxon>Spirotrichea</taxon>
        <taxon>Stichotrichia</taxon>
        <taxon>Sporadotrichida</taxon>
        <taxon>Halteriidae</taxon>
        <taxon>Halteria</taxon>
    </lineage>
</organism>
<dbReference type="InterPro" id="IPR036879">
    <property type="entry name" value="TF_MADSbox_sf"/>
</dbReference>
<protein>
    <recommendedName>
        <fullName evidence="7">MADS-box domain-containing protein</fullName>
    </recommendedName>
</protein>
<evidence type="ECO:0000256" key="2">
    <source>
        <dbReference type="ARBA" id="ARBA00023015"/>
    </source>
</evidence>
<evidence type="ECO:0000259" key="7">
    <source>
        <dbReference type="PROSITE" id="PS50066"/>
    </source>
</evidence>
<dbReference type="Proteomes" id="UP000785679">
    <property type="component" value="Unassembled WGS sequence"/>
</dbReference>
<dbReference type="GO" id="GO:0045893">
    <property type="term" value="P:positive regulation of DNA-templated transcription"/>
    <property type="evidence" value="ECO:0007669"/>
    <property type="project" value="UniProtKB-ARBA"/>
</dbReference>
<dbReference type="GO" id="GO:0000981">
    <property type="term" value="F:DNA-binding transcription factor activity, RNA polymerase II-specific"/>
    <property type="evidence" value="ECO:0007669"/>
    <property type="project" value="TreeGrafter"/>
</dbReference>
<comment type="subcellular location">
    <subcellularLocation>
        <location evidence="1">Nucleus</location>
    </subcellularLocation>
</comment>
<keyword evidence="4" id="KW-0804">Transcription</keyword>
<proteinExistence type="predicted"/>
<keyword evidence="5" id="KW-0539">Nucleus</keyword>
<keyword evidence="3" id="KW-0238">DNA-binding</keyword>
<dbReference type="EMBL" id="RRYP01004765">
    <property type="protein sequence ID" value="TNV82598.1"/>
    <property type="molecule type" value="Genomic_DNA"/>
</dbReference>
<keyword evidence="2" id="KW-0805">Transcription regulation</keyword>
<evidence type="ECO:0000313" key="9">
    <source>
        <dbReference type="Proteomes" id="UP000785679"/>
    </source>
</evidence>
<dbReference type="GO" id="GO:0005634">
    <property type="term" value="C:nucleus"/>
    <property type="evidence" value="ECO:0007669"/>
    <property type="project" value="UniProtKB-SubCell"/>
</dbReference>
<sequence>MGKKKINIAKIKHERLRQVCTLVLLQNLGPLLFPYSFQSGFCIQITYCKRKKGLLKKAMELSLLCDVRVFLFIYDDHHHHQHHSTAAAFHQTPYQSVAPMQFGPPVGMQPPLPPPHYVPSHHDAKLIHYQSDPRDDVKIIFRQNCNRIFYSNENYEQIASRKMLNSDDESNGNNESSSKTIGALTPSPDQPLKKGKDTQPTTANNAKQRKPEPKSAQMVKALPKPNSNNMSSIPTRRQGESLKPTQRLAPQDDYQRLCLISEGGAQQKRGVLKTPMVSGFSEHLHKNTNNQGSFQNNIEKQKSRQGIDQVKDRALNPESGAPLGVEDSMGKK</sequence>
<feature type="compositionally biased region" description="Polar residues" evidence="6">
    <location>
        <begin position="225"/>
        <end position="235"/>
    </location>
</feature>
<dbReference type="GO" id="GO:0000978">
    <property type="term" value="F:RNA polymerase II cis-regulatory region sequence-specific DNA binding"/>
    <property type="evidence" value="ECO:0007669"/>
    <property type="project" value="TreeGrafter"/>
</dbReference>
<dbReference type="CDD" id="cd00120">
    <property type="entry name" value="MADS"/>
    <property type="match status" value="1"/>
</dbReference>
<dbReference type="SUPFAM" id="SSF55455">
    <property type="entry name" value="SRF-like"/>
    <property type="match status" value="1"/>
</dbReference>
<feature type="region of interest" description="Disordered" evidence="6">
    <location>
        <begin position="282"/>
        <end position="332"/>
    </location>
</feature>
<dbReference type="PROSITE" id="PS50066">
    <property type="entry name" value="MADS_BOX_2"/>
    <property type="match status" value="1"/>
</dbReference>
<evidence type="ECO:0000256" key="1">
    <source>
        <dbReference type="ARBA" id="ARBA00004123"/>
    </source>
</evidence>
<dbReference type="PANTHER" id="PTHR11945:SF534">
    <property type="entry name" value="MYOCYTE-SPECIFIC ENHANCER FACTOR 2"/>
    <property type="match status" value="1"/>
</dbReference>
<dbReference type="Gene3D" id="3.40.1810.10">
    <property type="entry name" value="Transcription factor, MADS-box"/>
    <property type="match status" value="1"/>
</dbReference>
<keyword evidence="9" id="KW-1185">Reference proteome</keyword>